<dbReference type="InterPro" id="IPR032106">
    <property type="entry name" value="2-oxogl_dehyd_N"/>
</dbReference>
<dbReference type="RefSeq" id="WP_122100123.1">
    <property type="nucleotide sequence ID" value="NZ_RFLY01000001.1"/>
</dbReference>
<dbReference type="NCBIfam" id="TIGR00239">
    <property type="entry name" value="2oxo_dh_E1"/>
    <property type="match status" value="1"/>
</dbReference>
<evidence type="ECO:0000256" key="5">
    <source>
        <dbReference type="ARBA" id="ARBA00023002"/>
    </source>
</evidence>
<dbReference type="InterPro" id="IPR011603">
    <property type="entry name" value="2oxoglutarate_DH_E1"/>
</dbReference>
<sequence length="945" mass="103873">MADSLLKQFARSSQLGANAAYIEDLYEQYLAAPDSVGAKWKAWFDEFKGREAGDVPHSVIADAVAHAGRQAARGLAPGVAPAAGDERERNVGRLITAYRSRGHLAARIDPLDMLTHPDAPDLTLGFHRLSDADLGGEFSTGGIAGQERMKLADLLATLKATYTGPIGAEFMHIADAEQRRFMYERLEAAAGQFNRGKEDKLRILERLSAAEGLERYLGTKYVGQKRFSLEGGDSLIPMMDTLIRHSGQAGVKEIVIGMAHRGRLNVLVNTLGKPPRALFNEFEGKFEHPEHDRAHTGDVKYHMGFSADVATPGGPVHLALAFNPSHLEIVNPVVAGSVRSRQLRRHDETRKHVLPVLLHGDAAFAGQGVGMELLQMSQARGFAVGGTVHIVINNQVGFTTSERQDARSTLYCTDVAKMVGAPVLHVNGDNPEAVAFCAELAFDFRQRFGKDVVIDLVCYRRNGHNEADEPAATQPLMYQKIRAMKTTRDKYGDTLIAEGLLDAAGVKAVADAYRDKLDAGEVTAEVIKVVPDDFAPDWSKLLKGSIDDAVDTRVARQKLDALAKRINTIPADVSLHPRVAKIYDDRRKMAAGDQPGDWGFAENLAYATLLDENYRLRLVGQDSGRGTFFHRHAVLHDQKTDSDYVPLQQLVKNPEDATIIDSLLSEEAVMAFEYGYSTTDPNTLDIWEAQFGDFANGAQVVIDQFIASGEAKWGRLSDIALFLPHGYEGQGPEHSSARLERFLQLCALNNMMVCVPTTPAQAFHMIRRQMRMTTRKPLVVMTPKSLLRHKLATSTLEELADGRFQHLIPDAKADAKAVTRIVLCSGKVYYDLLEDADKRGQSDAAIVRVEQLYPFPRALLKAELAKYPKARNVIWCQEEPQNQGAWFQIRHHLQACLAKGQALAYAGRARSPSPAAGHFSDHLAEQQKLIADALVNAPGADPGIE</sequence>
<dbReference type="Pfam" id="PF02779">
    <property type="entry name" value="Transket_pyr"/>
    <property type="match status" value="1"/>
</dbReference>
<keyword evidence="5 8" id="KW-0560">Oxidoreductase</keyword>
<dbReference type="GO" id="GO:0005829">
    <property type="term" value="C:cytosol"/>
    <property type="evidence" value="ECO:0007669"/>
    <property type="project" value="TreeGrafter"/>
</dbReference>
<comment type="cofactor">
    <cofactor evidence="1">
        <name>thiamine diphosphate</name>
        <dbReference type="ChEBI" id="CHEBI:58937"/>
    </cofactor>
</comment>
<dbReference type="AlphaFoldDB" id="A0A3M2I328"/>
<evidence type="ECO:0000259" key="7">
    <source>
        <dbReference type="SMART" id="SM00861"/>
    </source>
</evidence>
<comment type="caution">
    <text evidence="8">The sequence shown here is derived from an EMBL/GenBank/DDBJ whole genome shotgun (WGS) entry which is preliminary data.</text>
</comment>
<gene>
    <name evidence="8" type="ORF">EBB59_00020</name>
</gene>
<dbReference type="GO" id="GO:0030976">
    <property type="term" value="F:thiamine pyrophosphate binding"/>
    <property type="evidence" value="ECO:0007669"/>
    <property type="project" value="InterPro"/>
</dbReference>
<dbReference type="InterPro" id="IPR042179">
    <property type="entry name" value="KGD_C_sf"/>
</dbReference>
<dbReference type="SMART" id="SM00861">
    <property type="entry name" value="Transket_pyr"/>
    <property type="match status" value="1"/>
</dbReference>
<evidence type="ECO:0000256" key="2">
    <source>
        <dbReference type="ARBA" id="ARBA00003906"/>
    </source>
</evidence>
<comment type="similarity">
    <text evidence="3">Belongs to the alpha-ketoglutarate dehydrogenase family.</text>
</comment>
<dbReference type="InterPro" id="IPR005475">
    <property type="entry name" value="Transketolase-like_Pyr-bd"/>
</dbReference>
<dbReference type="NCBIfam" id="NF006914">
    <property type="entry name" value="PRK09404.1"/>
    <property type="match status" value="1"/>
</dbReference>
<evidence type="ECO:0000313" key="9">
    <source>
        <dbReference type="Proteomes" id="UP000275012"/>
    </source>
</evidence>
<dbReference type="OrthoDB" id="9759785at2"/>
<dbReference type="PANTHER" id="PTHR23152:SF4">
    <property type="entry name" value="2-OXOADIPATE DEHYDROGENASE COMPLEX COMPONENT E1"/>
    <property type="match status" value="1"/>
</dbReference>
<accession>A0A3M2I328</accession>
<reference evidence="8 9" key="1">
    <citation type="submission" date="2018-10" db="EMBL/GenBank/DDBJ databases">
        <title>Proposal of Lysobacter pythonis sp. nov. isolated from royal pythons (Python regius).</title>
        <authorList>
            <person name="Hans-Juergen B."/>
            <person name="Huptas C."/>
            <person name="Sandra B."/>
            <person name="Igor L."/>
            <person name="Joachim S."/>
            <person name="Siegfried S."/>
            <person name="Mareike W."/>
            <person name="Peter K."/>
        </authorList>
    </citation>
    <scope>NUCLEOTIDE SEQUENCE [LARGE SCALE GENOMIC DNA]</scope>
    <source>
        <strain evidence="8 9">4284/11</strain>
    </source>
</reference>
<dbReference type="Pfam" id="PF00676">
    <property type="entry name" value="E1_dh"/>
    <property type="match status" value="1"/>
</dbReference>
<dbReference type="Pfam" id="PF16870">
    <property type="entry name" value="OxoGdeHyase_C"/>
    <property type="match status" value="1"/>
</dbReference>
<dbReference type="Proteomes" id="UP000275012">
    <property type="component" value="Unassembled WGS sequence"/>
</dbReference>
<dbReference type="Gene3D" id="1.10.287.1150">
    <property type="entry name" value="TPP helical domain"/>
    <property type="match status" value="1"/>
</dbReference>
<dbReference type="InterPro" id="IPR001017">
    <property type="entry name" value="DH_E1"/>
</dbReference>
<dbReference type="EMBL" id="RFLY01000001">
    <property type="protein sequence ID" value="RMH94735.1"/>
    <property type="molecule type" value="Genomic_DNA"/>
</dbReference>
<dbReference type="Gene3D" id="3.40.50.12470">
    <property type="match status" value="1"/>
</dbReference>
<dbReference type="PANTHER" id="PTHR23152">
    <property type="entry name" value="2-OXOGLUTARATE DEHYDROGENASE"/>
    <property type="match status" value="1"/>
</dbReference>
<evidence type="ECO:0000256" key="1">
    <source>
        <dbReference type="ARBA" id="ARBA00001964"/>
    </source>
</evidence>
<evidence type="ECO:0000256" key="6">
    <source>
        <dbReference type="ARBA" id="ARBA00023052"/>
    </source>
</evidence>
<dbReference type="CDD" id="cd02016">
    <property type="entry name" value="TPP_E1_OGDC_like"/>
    <property type="match status" value="1"/>
</dbReference>
<dbReference type="SUPFAM" id="SSF52518">
    <property type="entry name" value="Thiamin diphosphate-binding fold (THDP-binding)"/>
    <property type="match status" value="2"/>
</dbReference>
<dbReference type="NCBIfam" id="NF008907">
    <property type="entry name" value="PRK12270.1"/>
    <property type="match status" value="1"/>
</dbReference>
<dbReference type="PIRSF" id="PIRSF000157">
    <property type="entry name" value="Oxoglu_dh_E1"/>
    <property type="match status" value="1"/>
</dbReference>
<dbReference type="Pfam" id="PF16078">
    <property type="entry name" value="2-oxogl_dehyd_N"/>
    <property type="match status" value="1"/>
</dbReference>
<organism evidence="8 9">
    <name type="scientific">Solilutibacter pythonis</name>
    <dbReference type="NCBI Taxonomy" id="2483112"/>
    <lineage>
        <taxon>Bacteria</taxon>
        <taxon>Pseudomonadati</taxon>
        <taxon>Pseudomonadota</taxon>
        <taxon>Gammaproteobacteria</taxon>
        <taxon>Lysobacterales</taxon>
        <taxon>Lysobacteraceae</taxon>
        <taxon>Solilutibacter</taxon>
    </lineage>
</organism>
<evidence type="ECO:0000256" key="4">
    <source>
        <dbReference type="ARBA" id="ARBA00012280"/>
    </source>
</evidence>
<dbReference type="GO" id="GO:0004591">
    <property type="term" value="F:oxoglutarate dehydrogenase (succinyl-transferring) activity"/>
    <property type="evidence" value="ECO:0007669"/>
    <property type="project" value="UniProtKB-EC"/>
</dbReference>
<evidence type="ECO:0000256" key="3">
    <source>
        <dbReference type="ARBA" id="ARBA00006936"/>
    </source>
</evidence>
<keyword evidence="6" id="KW-0786">Thiamine pyrophosphate</keyword>
<dbReference type="Gene3D" id="3.40.50.970">
    <property type="match status" value="1"/>
</dbReference>
<proteinExistence type="inferred from homology"/>
<protein>
    <recommendedName>
        <fullName evidence="4">oxoglutarate dehydrogenase (succinyl-transferring)</fullName>
        <ecNumber evidence="4">1.2.4.2</ecNumber>
    </recommendedName>
</protein>
<name>A0A3M2I328_9GAMM</name>
<feature type="domain" description="Transketolase-like pyrimidine-binding" evidence="7">
    <location>
        <begin position="596"/>
        <end position="789"/>
    </location>
</feature>
<dbReference type="InterPro" id="IPR031717">
    <property type="entry name" value="ODO-1/KGD_C"/>
</dbReference>
<dbReference type="EC" id="1.2.4.2" evidence="4"/>
<comment type="function">
    <text evidence="2">E1 component of the 2-oxoglutarate dehydrogenase (OGDH) complex which catalyzes the decarboxylation of 2-oxoglutarate, the first step in the conversion of 2-oxoglutarate to succinyl-CoA and CO(2).</text>
</comment>
<dbReference type="GO" id="GO:0006099">
    <property type="term" value="P:tricarboxylic acid cycle"/>
    <property type="evidence" value="ECO:0007669"/>
    <property type="project" value="TreeGrafter"/>
</dbReference>
<dbReference type="InterPro" id="IPR029061">
    <property type="entry name" value="THDP-binding"/>
</dbReference>
<dbReference type="Gene3D" id="3.40.50.11610">
    <property type="entry name" value="Multifunctional 2-oxoglutarate metabolism enzyme, C-terminal domain"/>
    <property type="match status" value="1"/>
</dbReference>
<evidence type="ECO:0000313" key="8">
    <source>
        <dbReference type="EMBL" id="RMH94735.1"/>
    </source>
</evidence>
<dbReference type="GO" id="GO:0045252">
    <property type="term" value="C:oxoglutarate dehydrogenase complex"/>
    <property type="evidence" value="ECO:0007669"/>
    <property type="project" value="TreeGrafter"/>
</dbReference>
<keyword evidence="9" id="KW-1185">Reference proteome</keyword>